<proteinExistence type="inferred from homology"/>
<keyword evidence="8" id="KW-1185">Reference proteome</keyword>
<name>A0ABR1WSX2_9PEZI</name>
<keyword evidence="6" id="KW-0812">Transmembrane</keyword>
<dbReference type="GeneID" id="92085693"/>
<organism evidence="7 8">
    <name type="scientific">Apiospora phragmitis</name>
    <dbReference type="NCBI Taxonomy" id="2905665"/>
    <lineage>
        <taxon>Eukaryota</taxon>
        <taxon>Fungi</taxon>
        <taxon>Dikarya</taxon>
        <taxon>Ascomycota</taxon>
        <taxon>Pezizomycotina</taxon>
        <taxon>Sordariomycetes</taxon>
        <taxon>Xylariomycetidae</taxon>
        <taxon>Amphisphaeriales</taxon>
        <taxon>Apiosporaceae</taxon>
        <taxon>Apiospora</taxon>
    </lineage>
</organism>
<dbReference type="PANTHER" id="PTHR12649">
    <property type="entry name" value="PEPTIDYL-TRNA HYDROLASE 2"/>
    <property type="match status" value="1"/>
</dbReference>
<feature type="region of interest" description="Disordered" evidence="5">
    <location>
        <begin position="50"/>
        <end position="120"/>
    </location>
</feature>
<dbReference type="Pfam" id="PF01981">
    <property type="entry name" value="PTH2"/>
    <property type="match status" value="1"/>
</dbReference>
<evidence type="ECO:0000256" key="6">
    <source>
        <dbReference type="SAM" id="Phobius"/>
    </source>
</evidence>
<dbReference type="EMBL" id="JAQQWL010000002">
    <property type="protein sequence ID" value="KAK8086247.1"/>
    <property type="molecule type" value="Genomic_DNA"/>
</dbReference>
<keyword evidence="6" id="KW-1133">Transmembrane helix</keyword>
<comment type="catalytic activity">
    <reaction evidence="4">
        <text>an N-acyl-L-alpha-aminoacyl-tRNA + H2O = an N-acyl-L-amino acid + a tRNA + H(+)</text>
        <dbReference type="Rhea" id="RHEA:54448"/>
        <dbReference type="Rhea" id="RHEA-COMP:10123"/>
        <dbReference type="Rhea" id="RHEA-COMP:13883"/>
        <dbReference type="ChEBI" id="CHEBI:15377"/>
        <dbReference type="ChEBI" id="CHEBI:15378"/>
        <dbReference type="ChEBI" id="CHEBI:59874"/>
        <dbReference type="ChEBI" id="CHEBI:78442"/>
        <dbReference type="ChEBI" id="CHEBI:138191"/>
        <dbReference type="EC" id="3.1.1.29"/>
    </reaction>
</comment>
<evidence type="ECO:0000256" key="4">
    <source>
        <dbReference type="ARBA" id="ARBA00048707"/>
    </source>
</evidence>
<dbReference type="Proteomes" id="UP001480595">
    <property type="component" value="Unassembled WGS sequence"/>
</dbReference>
<reference evidence="7 8" key="1">
    <citation type="submission" date="2023-01" db="EMBL/GenBank/DDBJ databases">
        <title>Analysis of 21 Apiospora genomes using comparative genomics revels a genus with tremendous synthesis potential of carbohydrate active enzymes and secondary metabolites.</title>
        <authorList>
            <person name="Sorensen T."/>
        </authorList>
    </citation>
    <scope>NUCLEOTIDE SEQUENCE [LARGE SCALE GENOMIC DNA]</scope>
    <source>
        <strain evidence="7 8">CBS 135458</strain>
    </source>
</reference>
<sequence length="306" mass="32453">MSTQNTGTQSGPAGIILTTSIVAFISGFALGVFTIRGYLVSPNLSAERRANYEDPVESEESDIDEDDTLLDHAPNWGNGLDADRRQGLRVTSAGAKNSKKSSKKAGDATEGGNLVDVSEGSSKPAAAADMLKTNEECKLVLVVRTDLGMTKGKIAAQASHATLACFKTLSRFPAGTPQAQLLKRWERAGQAKIAVQVKSQQELMDLQARARALGLTAEVIADAGRTQIEAGSFTVLGVGPGAQERHRPGHRRSQAAIEREGERPRAKHDVALNCIAAAAERGMGAGRFLEGKGAKYVMHDDTRCDG</sequence>
<dbReference type="CDD" id="cd02430">
    <property type="entry name" value="PTH2"/>
    <property type="match status" value="1"/>
</dbReference>
<feature type="region of interest" description="Disordered" evidence="5">
    <location>
        <begin position="239"/>
        <end position="264"/>
    </location>
</feature>
<feature type="transmembrane region" description="Helical" evidence="6">
    <location>
        <begin position="15"/>
        <end position="39"/>
    </location>
</feature>
<evidence type="ECO:0000256" key="3">
    <source>
        <dbReference type="ARBA" id="ARBA00038050"/>
    </source>
</evidence>
<dbReference type="NCBIfam" id="TIGR00283">
    <property type="entry name" value="arch_pth2"/>
    <property type="match status" value="1"/>
</dbReference>
<dbReference type="InterPro" id="IPR002833">
    <property type="entry name" value="PTH2"/>
</dbReference>
<dbReference type="SUPFAM" id="SSF102462">
    <property type="entry name" value="Peptidyl-tRNA hydrolase II"/>
    <property type="match status" value="1"/>
</dbReference>
<evidence type="ECO:0000256" key="5">
    <source>
        <dbReference type="SAM" id="MobiDB-lite"/>
    </source>
</evidence>
<dbReference type="EC" id="3.1.1.29" evidence="1"/>
<dbReference type="InterPro" id="IPR023476">
    <property type="entry name" value="Pep_tRNA_hydro_II_dom_sf"/>
</dbReference>
<comment type="caution">
    <text evidence="7">The sequence shown here is derived from an EMBL/GenBank/DDBJ whole genome shotgun (WGS) entry which is preliminary data.</text>
</comment>
<gene>
    <name evidence="7" type="ORF">PG994_001221</name>
</gene>
<accession>A0ABR1WSX2</accession>
<dbReference type="Gene3D" id="3.40.1490.10">
    <property type="entry name" value="Bit1"/>
    <property type="match status" value="1"/>
</dbReference>
<evidence type="ECO:0000313" key="7">
    <source>
        <dbReference type="EMBL" id="KAK8086247.1"/>
    </source>
</evidence>
<feature type="compositionally biased region" description="Acidic residues" evidence="5">
    <location>
        <begin position="54"/>
        <end position="68"/>
    </location>
</feature>
<comment type="similarity">
    <text evidence="3">Belongs to the PTH2 family.</text>
</comment>
<keyword evidence="6" id="KW-0472">Membrane</keyword>
<dbReference type="RefSeq" id="XP_066720771.1">
    <property type="nucleotide sequence ID" value="XM_066852630.1"/>
</dbReference>
<dbReference type="PANTHER" id="PTHR12649:SF11">
    <property type="entry name" value="PEPTIDYL-TRNA HYDROLASE 2, MITOCHONDRIAL"/>
    <property type="match status" value="1"/>
</dbReference>
<keyword evidence="2" id="KW-0378">Hydrolase</keyword>
<protein>
    <recommendedName>
        <fullName evidence="1">peptidyl-tRNA hydrolase</fullName>
        <ecNumber evidence="1">3.1.1.29</ecNumber>
    </recommendedName>
</protein>
<evidence type="ECO:0000256" key="2">
    <source>
        <dbReference type="ARBA" id="ARBA00022801"/>
    </source>
</evidence>
<evidence type="ECO:0000256" key="1">
    <source>
        <dbReference type="ARBA" id="ARBA00013260"/>
    </source>
</evidence>
<evidence type="ECO:0000313" key="8">
    <source>
        <dbReference type="Proteomes" id="UP001480595"/>
    </source>
</evidence>